<gene>
    <name evidence="1" type="ORF">FEK34_02255</name>
</gene>
<proteinExistence type="predicted"/>
<dbReference type="RefSeq" id="WP_138446172.1">
    <property type="nucleotide sequence ID" value="NZ_VBUT01000001.1"/>
</dbReference>
<organism evidence="1 2">
    <name type="scientific">Nocardia cyriacigeorgica</name>
    <dbReference type="NCBI Taxonomy" id="135487"/>
    <lineage>
        <taxon>Bacteria</taxon>
        <taxon>Bacillati</taxon>
        <taxon>Actinomycetota</taxon>
        <taxon>Actinomycetes</taxon>
        <taxon>Mycobacteriales</taxon>
        <taxon>Nocardiaceae</taxon>
        <taxon>Nocardia</taxon>
    </lineage>
</organism>
<accession>A0A5R8P0E8</accession>
<name>A0A5R8P0E8_9NOCA</name>
<reference evidence="1 2" key="1">
    <citation type="submission" date="2019-05" db="EMBL/GenBank/DDBJ databases">
        <title>Genomes sequences of two Nocardia cyriacigeorgica environmental isolates, type strains Nocardia asteroides ATCC 19247 and Nocardia cyriacigeorgica DSM 44484.</title>
        <authorList>
            <person name="Vautrin F."/>
            <person name="Bergeron E."/>
            <person name="Dubost A."/>
            <person name="Abrouk D."/>
            <person name="Rodriguez Nava V."/>
            <person name="Pujic P."/>
        </authorList>
    </citation>
    <scope>NUCLEOTIDE SEQUENCE [LARGE SCALE GENOMIC DNA]</scope>
    <source>
        <strain evidence="1 2">EML 446</strain>
    </source>
</reference>
<evidence type="ECO:0000313" key="1">
    <source>
        <dbReference type="EMBL" id="TLF82576.1"/>
    </source>
</evidence>
<comment type="caution">
    <text evidence="1">The sequence shown here is derived from an EMBL/GenBank/DDBJ whole genome shotgun (WGS) entry which is preliminary data.</text>
</comment>
<dbReference type="EMBL" id="VBUT01000001">
    <property type="protein sequence ID" value="TLF82576.1"/>
    <property type="molecule type" value="Genomic_DNA"/>
</dbReference>
<sequence>MDKIDRDRELPRADRSVWTEYDFVAALTMRDFLQEALDSLPMTLQGKLLRLIGPVDNRFRGYTVPDTGTRISVIADVDLSHREWWWFRLPASGPIAEDFEEIASRGIG</sequence>
<dbReference type="Proteomes" id="UP000306378">
    <property type="component" value="Unassembled WGS sequence"/>
</dbReference>
<protein>
    <submittedName>
        <fullName evidence="1">Uncharacterized protein</fullName>
    </submittedName>
</protein>
<dbReference type="AlphaFoldDB" id="A0A5R8P0E8"/>
<evidence type="ECO:0000313" key="2">
    <source>
        <dbReference type="Proteomes" id="UP000306378"/>
    </source>
</evidence>